<feature type="domain" description="Glycoside hydrolase family 20 catalytic" evidence="8">
    <location>
        <begin position="144"/>
        <end position="486"/>
    </location>
</feature>
<evidence type="ECO:0000313" key="11">
    <source>
        <dbReference type="EMBL" id="ALO48296.1"/>
    </source>
</evidence>
<comment type="similarity">
    <text evidence="2">Belongs to the glycosyl hydrolase 20 family.</text>
</comment>
<dbReference type="GO" id="GO:0005975">
    <property type="term" value="P:carbohydrate metabolic process"/>
    <property type="evidence" value="ECO:0007669"/>
    <property type="project" value="InterPro"/>
</dbReference>
<dbReference type="SUPFAM" id="SSF55545">
    <property type="entry name" value="beta-N-acetylhexosaminidase-like domain"/>
    <property type="match status" value="1"/>
</dbReference>
<dbReference type="EC" id="3.2.1.52" evidence="3"/>
<evidence type="ECO:0000256" key="1">
    <source>
        <dbReference type="ARBA" id="ARBA00001231"/>
    </source>
</evidence>
<dbReference type="OrthoDB" id="1090159at2"/>
<dbReference type="InterPro" id="IPR029018">
    <property type="entry name" value="Hex-like_dom2"/>
</dbReference>
<dbReference type="Pfam" id="PF02838">
    <property type="entry name" value="Glyco_hydro_20b"/>
    <property type="match status" value="1"/>
</dbReference>
<evidence type="ECO:0000256" key="6">
    <source>
        <dbReference type="PIRSR" id="PIRSR625705-1"/>
    </source>
</evidence>
<dbReference type="Proteomes" id="UP000056252">
    <property type="component" value="Chromosome"/>
</dbReference>
<reference evidence="12" key="1">
    <citation type="submission" date="2015-11" db="EMBL/GenBank/DDBJ databases">
        <authorList>
            <person name="Holder M.E."/>
            <person name="Ajami N.J."/>
            <person name="Petrosino J.F."/>
        </authorList>
    </citation>
    <scope>NUCLEOTIDE SEQUENCE [LARGE SCALE GENOMIC DNA]</scope>
    <source>
        <strain evidence="12">F0113</strain>
    </source>
</reference>
<dbReference type="Gene3D" id="3.20.20.80">
    <property type="entry name" value="Glycosidases"/>
    <property type="match status" value="1"/>
</dbReference>
<keyword evidence="7" id="KW-0732">Signal</keyword>
<keyword evidence="5" id="KW-0326">Glycosidase</keyword>
<keyword evidence="12" id="KW-1185">Reference proteome</keyword>
<feature type="signal peptide" evidence="7">
    <location>
        <begin position="1"/>
        <end position="18"/>
    </location>
</feature>
<evidence type="ECO:0000259" key="8">
    <source>
        <dbReference type="Pfam" id="PF00728"/>
    </source>
</evidence>
<dbReference type="PRINTS" id="PR00738">
    <property type="entry name" value="GLHYDRLASE20"/>
</dbReference>
<dbReference type="Gene3D" id="3.30.379.10">
    <property type="entry name" value="Chitobiase/beta-hexosaminidase domain 2-like"/>
    <property type="match status" value="1"/>
</dbReference>
<name>A0A0S2KJ32_9BACT</name>
<evidence type="ECO:0000256" key="2">
    <source>
        <dbReference type="ARBA" id="ARBA00006285"/>
    </source>
</evidence>
<dbReference type="InterPro" id="IPR015882">
    <property type="entry name" value="HEX_bac_N"/>
</dbReference>
<dbReference type="InterPro" id="IPR000421">
    <property type="entry name" value="FA58C"/>
</dbReference>
<accession>A0A0S2KJ32</accession>
<keyword evidence="4" id="KW-0378">Hydrolase</keyword>
<evidence type="ECO:0000313" key="12">
    <source>
        <dbReference type="Proteomes" id="UP000056252"/>
    </source>
</evidence>
<dbReference type="AlphaFoldDB" id="A0A0S2KJ32"/>
<dbReference type="InterPro" id="IPR015883">
    <property type="entry name" value="Glyco_hydro_20_cat"/>
</dbReference>
<dbReference type="Pfam" id="PF00728">
    <property type="entry name" value="Glyco_hydro_20"/>
    <property type="match status" value="1"/>
</dbReference>
<evidence type="ECO:0000259" key="10">
    <source>
        <dbReference type="Pfam" id="PF02838"/>
    </source>
</evidence>
<dbReference type="EMBL" id="CP013195">
    <property type="protein sequence ID" value="ALO48296.1"/>
    <property type="molecule type" value="Genomic_DNA"/>
</dbReference>
<evidence type="ECO:0000256" key="7">
    <source>
        <dbReference type="SAM" id="SignalP"/>
    </source>
</evidence>
<dbReference type="SUPFAM" id="SSF49785">
    <property type="entry name" value="Galactose-binding domain-like"/>
    <property type="match status" value="1"/>
</dbReference>
<feature type="chain" id="PRO_5006601763" description="beta-N-acetylhexosaminidase" evidence="7">
    <location>
        <begin position="19"/>
        <end position="677"/>
    </location>
</feature>
<dbReference type="InterPro" id="IPR025705">
    <property type="entry name" value="Beta_hexosaminidase_sua/sub"/>
</dbReference>
<dbReference type="InterPro" id="IPR017853">
    <property type="entry name" value="GH"/>
</dbReference>
<proteinExistence type="inferred from homology"/>
<dbReference type="GO" id="GO:0004563">
    <property type="term" value="F:beta-N-acetylhexosaminidase activity"/>
    <property type="evidence" value="ECO:0007669"/>
    <property type="project" value="UniProtKB-EC"/>
</dbReference>
<evidence type="ECO:0000256" key="5">
    <source>
        <dbReference type="ARBA" id="ARBA00023295"/>
    </source>
</evidence>
<dbReference type="GO" id="GO:0030203">
    <property type="term" value="P:glycosaminoglycan metabolic process"/>
    <property type="evidence" value="ECO:0007669"/>
    <property type="project" value="TreeGrafter"/>
</dbReference>
<dbReference type="eggNOG" id="COG3525">
    <property type="taxonomic scope" value="Bacteria"/>
</dbReference>
<dbReference type="InterPro" id="IPR008979">
    <property type="entry name" value="Galactose-bd-like_sf"/>
</dbReference>
<organism evidence="11 12">
    <name type="scientific">Hoylesella enoeca</name>
    <dbReference type="NCBI Taxonomy" id="76123"/>
    <lineage>
        <taxon>Bacteria</taxon>
        <taxon>Pseudomonadati</taxon>
        <taxon>Bacteroidota</taxon>
        <taxon>Bacteroidia</taxon>
        <taxon>Bacteroidales</taxon>
        <taxon>Prevotellaceae</taxon>
        <taxon>Hoylesella</taxon>
    </lineage>
</organism>
<evidence type="ECO:0000256" key="3">
    <source>
        <dbReference type="ARBA" id="ARBA00012663"/>
    </source>
</evidence>
<feature type="domain" description="Beta-hexosaminidase bacterial type N-terminal" evidence="10">
    <location>
        <begin position="23"/>
        <end position="140"/>
    </location>
</feature>
<dbReference type="PANTHER" id="PTHR22600">
    <property type="entry name" value="BETA-HEXOSAMINIDASE"/>
    <property type="match status" value="1"/>
</dbReference>
<dbReference type="SUPFAM" id="SSF51445">
    <property type="entry name" value="(Trans)glycosidases"/>
    <property type="match status" value="1"/>
</dbReference>
<comment type="catalytic activity">
    <reaction evidence="1">
        <text>Hydrolysis of terminal non-reducing N-acetyl-D-hexosamine residues in N-acetyl-beta-D-hexosaminides.</text>
        <dbReference type="EC" id="3.2.1.52"/>
    </reaction>
</comment>
<gene>
    <name evidence="11" type="ORF">AS203_03695</name>
</gene>
<dbReference type="Gene3D" id="2.60.120.260">
    <property type="entry name" value="Galactose-binding domain-like"/>
    <property type="match status" value="1"/>
</dbReference>
<dbReference type="KEGG" id="peo:AS203_03695"/>
<dbReference type="STRING" id="76123.AS203_03695"/>
<dbReference type="RefSeq" id="WP_060544201.1">
    <property type="nucleotide sequence ID" value="NZ_CP013195.1"/>
</dbReference>
<dbReference type="Pfam" id="PF00754">
    <property type="entry name" value="F5_F8_type_C"/>
    <property type="match status" value="1"/>
</dbReference>
<feature type="active site" description="Proton donor" evidence="6">
    <location>
        <position position="316"/>
    </location>
</feature>
<dbReference type="PANTHER" id="PTHR22600:SF57">
    <property type="entry name" value="BETA-N-ACETYLHEXOSAMINIDASE"/>
    <property type="match status" value="1"/>
</dbReference>
<evidence type="ECO:0000259" key="9">
    <source>
        <dbReference type="Pfam" id="PF00754"/>
    </source>
</evidence>
<dbReference type="CDD" id="cd06563">
    <property type="entry name" value="GH20_chitobiase-like"/>
    <property type="match status" value="1"/>
</dbReference>
<protein>
    <recommendedName>
        <fullName evidence="3">beta-N-acetylhexosaminidase</fullName>
        <ecNumber evidence="3">3.2.1.52</ecNumber>
    </recommendedName>
</protein>
<feature type="domain" description="F5/8 type C" evidence="9">
    <location>
        <begin position="570"/>
        <end position="669"/>
    </location>
</feature>
<sequence length="677" mass="77508">MKKRLLVFLCVCFGIVFAVQGQNVIPQPNQLMWDDGEFVFDVHTALYTNLKGRDRKFIRAYAAASLPVKRVKTKSTETRNTVQLLLTDTAPMMEAEGYRLTVRPESIIVRAASAAGLFYGLQTLRQLCDSGHIRSVSITDSPRFAYRGVMLDCSRHFWSKDFILKQIDALAYFKLNRLHLHLTDAGGWRMESKKYPRLTSEGAYRTQSDWQKWWNENDRRYCHKGDSGAYGGFYTQRELREIVRYAAQRHITVIPEIEMPGHSNEVNHAYPALSCTGEALSDLCVGNEKTFRFLENVLTEVMKIFPSEYIHIGGDEASREAWQSCPKCQKRMHDEQLATTAELQSYLTARIERFLNAHGRKLLGWDEILEGRIAPHAAVMSWRGEQGGIDASHAGHHVIMSPGGTCYFDKAQDVPWTQPKSFGGYLPLEKVYGYDPVPDKFKGTQVERFVNGLQGNLWTEYVTTENHVEYMLYPRLLAIAERGWTRRPAPYADFHRRALAVVAWMQQNGYHPFDLSKEIGRRSESRQPINHLARGKKVIYYAPYEEKYKAAGEGSLTDGLRGNWDFGDGVWQGFIGERRLDAVVDMGTLTTIHRVSADFLQSIGPDIFAPADVIISVSDDGKHFTPIYNRHTNRDKQREFFIANHRWTGDVTARYIRFQAQADRQGGWIFTDEIIVE</sequence>
<dbReference type="GO" id="GO:0016020">
    <property type="term" value="C:membrane"/>
    <property type="evidence" value="ECO:0007669"/>
    <property type="project" value="TreeGrafter"/>
</dbReference>
<evidence type="ECO:0000256" key="4">
    <source>
        <dbReference type="ARBA" id="ARBA00022801"/>
    </source>
</evidence>